<evidence type="ECO:0000256" key="2">
    <source>
        <dbReference type="SAM" id="Phobius"/>
    </source>
</evidence>
<dbReference type="InterPro" id="IPR036259">
    <property type="entry name" value="MFS_trans_sf"/>
</dbReference>
<keyword evidence="4" id="KW-1185">Reference proteome</keyword>
<evidence type="ECO:0000313" key="3">
    <source>
        <dbReference type="EMBL" id="KAF7730522.1"/>
    </source>
</evidence>
<proteinExistence type="predicted"/>
<name>A0A8H7BRC9_9FUNG</name>
<evidence type="ECO:0000256" key="1">
    <source>
        <dbReference type="SAM" id="MobiDB-lite"/>
    </source>
</evidence>
<feature type="transmembrane region" description="Helical" evidence="2">
    <location>
        <begin position="16"/>
        <end position="38"/>
    </location>
</feature>
<keyword evidence="2" id="KW-1133">Transmembrane helix</keyword>
<comment type="caution">
    <text evidence="3">The sequence shown here is derived from an EMBL/GenBank/DDBJ whole genome shotgun (WGS) entry which is preliminary data.</text>
</comment>
<feature type="region of interest" description="Disordered" evidence="1">
    <location>
        <begin position="93"/>
        <end position="120"/>
    </location>
</feature>
<protein>
    <recommendedName>
        <fullName evidence="5">Major facilitator superfamily (MFS) profile domain-containing protein</fullName>
    </recommendedName>
</protein>
<organism evidence="3 4">
    <name type="scientific">Apophysomyces ossiformis</name>
    <dbReference type="NCBI Taxonomy" id="679940"/>
    <lineage>
        <taxon>Eukaryota</taxon>
        <taxon>Fungi</taxon>
        <taxon>Fungi incertae sedis</taxon>
        <taxon>Mucoromycota</taxon>
        <taxon>Mucoromycotina</taxon>
        <taxon>Mucoromycetes</taxon>
        <taxon>Mucorales</taxon>
        <taxon>Mucorineae</taxon>
        <taxon>Mucoraceae</taxon>
        <taxon>Apophysomyces</taxon>
    </lineage>
</organism>
<evidence type="ECO:0008006" key="5">
    <source>
        <dbReference type="Google" id="ProtNLM"/>
    </source>
</evidence>
<dbReference type="OrthoDB" id="3639251at2759"/>
<accession>A0A8H7BRC9</accession>
<reference evidence="3" key="1">
    <citation type="submission" date="2020-01" db="EMBL/GenBank/DDBJ databases">
        <title>Genome Sequencing of Three Apophysomyces-Like Fungal Strains Confirms a Novel Fungal Genus in the Mucoromycota with divergent Burkholderia-like Endosymbiotic Bacteria.</title>
        <authorList>
            <person name="Stajich J.E."/>
            <person name="Macias A.M."/>
            <person name="Carter-House D."/>
            <person name="Lovett B."/>
            <person name="Kasson L.R."/>
            <person name="Berry K."/>
            <person name="Grigoriev I."/>
            <person name="Chang Y."/>
            <person name="Spatafora J."/>
            <person name="Kasson M.T."/>
        </authorList>
    </citation>
    <scope>NUCLEOTIDE SEQUENCE</scope>
    <source>
        <strain evidence="3">NRRL A-21654</strain>
    </source>
</reference>
<dbReference type="EMBL" id="JABAYA010000015">
    <property type="protein sequence ID" value="KAF7730522.1"/>
    <property type="molecule type" value="Genomic_DNA"/>
</dbReference>
<keyword evidence="2" id="KW-0812">Transmembrane</keyword>
<sequence length="120" mass="13317">MAWASEIMAQNVKTRAVAIAAMNTSSSLMYTWAPLVLWPVTDAPRYRTGFLASVVFICVYAISIGLIGFFHFQHQKPSSADEIALLEEEMPVDGIPTSDMSIDDESKSDISSLYKHEDLQ</sequence>
<dbReference type="SUPFAM" id="SSF103473">
    <property type="entry name" value="MFS general substrate transporter"/>
    <property type="match status" value="1"/>
</dbReference>
<feature type="compositionally biased region" description="Basic and acidic residues" evidence="1">
    <location>
        <begin position="104"/>
        <end position="120"/>
    </location>
</feature>
<keyword evidence="2" id="KW-0472">Membrane</keyword>
<feature type="transmembrane region" description="Helical" evidence="2">
    <location>
        <begin position="50"/>
        <end position="70"/>
    </location>
</feature>
<dbReference type="Proteomes" id="UP000605846">
    <property type="component" value="Unassembled WGS sequence"/>
</dbReference>
<gene>
    <name evidence="3" type="ORF">EC973_001903</name>
</gene>
<dbReference type="AlphaFoldDB" id="A0A8H7BRC9"/>
<evidence type="ECO:0000313" key="4">
    <source>
        <dbReference type="Proteomes" id="UP000605846"/>
    </source>
</evidence>